<comment type="caution">
    <text evidence="1">The sequence shown here is derived from an EMBL/GenBank/DDBJ whole genome shotgun (WGS) entry which is preliminary data.</text>
</comment>
<dbReference type="EMBL" id="LSYS01006880">
    <property type="protein sequence ID" value="OPJ74199.1"/>
    <property type="molecule type" value="Genomic_DNA"/>
</dbReference>
<evidence type="ECO:0000313" key="1">
    <source>
        <dbReference type="EMBL" id="OPJ74199.1"/>
    </source>
</evidence>
<name>A0A1V4JPT4_PATFA</name>
<reference evidence="1 2" key="1">
    <citation type="submission" date="2016-02" db="EMBL/GenBank/DDBJ databases">
        <title>Band-tailed pigeon sequencing and assembly.</title>
        <authorList>
            <person name="Soares A.E."/>
            <person name="Novak B.J."/>
            <person name="Rice E.S."/>
            <person name="O'Connell B."/>
            <person name="Chang D."/>
            <person name="Weber S."/>
            <person name="Shapiro B."/>
        </authorList>
    </citation>
    <scope>NUCLEOTIDE SEQUENCE [LARGE SCALE GENOMIC DNA]</scope>
    <source>
        <strain evidence="1">BTP2013</strain>
        <tissue evidence="1">Blood</tissue>
    </source>
</reference>
<proteinExistence type="predicted"/>
<keyword evidence="2" id="KW-1185">Reference proteome</keyword>
<dbReference type="AlphaFoldDB" id="A0A1V4JPT4"/>
<evidence type="ECO:0000313" key="2">
    <source>
        <dbReference type="Proteomes" id="UP000190648"/>
    </source>
</evidence>
<sequence length="75" mass="7813">MTTAMGLHPLLNPLLAPAPGIITSVGLTRWLLLFASLGPSSFFSPAMGSERRGAERFLVPGTGRLAPGQKSIPAL</sequence>
<accession>A0A1V4JPT4</accession>
<organism evidence="1 2">
    <name type="scientific">Patagioenas fasciata monilis</name>
    <dbReference type="NCBI Taxonomy" id="372326"/>
    <lineage>
        <taxon>Eukaryota</taxon>
        <taxon>Metazoa</taxon>
        <taxon>Chordata</taxon>
        <taxon>Craniata</taxon>
        <taxon>Vertebrata</taxon>
        <taxon>Euteleostomi</taxon>
        <taxon>Archelosauria</taxon>
        <taxon>Archosauria</taxon>
        <taxon>Dinosauria</taxon>
        <taxon>Saurischia</taxon>
        <taxon>Theropoda</taxon>
        <taxon>Coelurosauria</taxon>
        <taxon>Aves</taxon>
        <taxon>Neognathae</taxon>
        <taxon>Neoaves</taxon>
        <taxon>Columbimorphae</taxon>
        <taxon>Columbiformes</taxon>
        <taxon>Columbidae</taxon>
        <taxon>Patagioenas</taxon>
    </lineage>
</organism>
<protein>
    <submittedName>
        <fullName evidence="1">Uncharacterized protein</fullName>
    </submittedName>
</protein>
<gene>
    <name evidence="1" type="ORF">AV530_013554</name>
</gene>
<dbReference type="Proteomes" id="UP000190648">
    <property type="component" value="Unassembled WGS sequence"/>
</dbReference>